<dbReference type="InterPro" id="IPR005224">
    <property type="entry name" value="SfsA"/>
</dbReference>
<protein>
    <recommendedName>
        <fullName evidence="1">Sugar fermentation stimulation protein homolog</fullName>
    </recommendedName>
</protein>
<dbReference type="InterPro" id="IPR040452">
    <property type="entry name" value="SfsA_C"/>
</dbReference>
<dbReference type="RefSeq" id="WP_097277428.1">
    <property type="nucleotide sequence ID" value="NZ_OCNJ01000001.1"/>
</dbReference>
<dbReference type="HAMAP" id="MF_00095">
    <property type="entry name" value="SfsA"/>
    <property type="match status" value="1"/>
</dbReference>
<evidence type="ECO:0000256" key="1">
    <source>
        <dbReference type="HAMAP-Rule" id="MF_00095"/>
    </source>
</evidence>
<dbReference type="EMBL" id="OCNJ01000001">
    <property type="protein sequence ID" value="SOD90455.1"/>
    <property type="molecule type" value="Genomic_DNA"/>
</dbReference>
<dbReference type="Gene3D" id="2.40.50.580">
    <property type="match status" value="1"/>
</dbReference>
<dbReference type="Gene3D" id="3.40.1350.60">
    <property type="match status" value="1"/>
</dbReference>
<dbReference type="CDD" id="cd22359">
    <property type="entry name" value="SfsA-like_bacterial"/>
    <property type="match status" value="1"/>
</dbReference>
<evidence type="ECO:0000259" key="3">
    <source>
        <dbReference type="Pfam" id="PF17746"/>
    </source>
</evidence>
<dbReference type="Pfam" id="PF03749">
    <property type="entry name" value="SfsA"/>
    <property type="match status" value="1"/>
</dbReference>
<organism evidence="4 5">
    <name type="scientific">Caenispirillum bisanense</name>
    <dbReference type="NCBI Taxonomy" id="414052"/>
    <lineage>
        <taxon>Bacteria</taxon>
        <taxon>Pseudomonadati</taxon>
        <taxon>Pseudomonadota</taxon>
        <taxon>Alphaproteobacteria</taxon>
        <taxon>Rhodospirillales</taxon>
        <taxon>Novispirillaceae</taxon>
        <taxon>Caenispirillum</taxon>
    </lineage>
</organism>
<feature type="domain" description="Sugar fermentation stimulation protein C-terminal" evidence="2">
    <location>
        <begin position="83"/>
        <end position="220"/>
    </location>
</feature>
<evidence type="ECO:0000313" key="5">
    <source>
        <dbReference type="Proteomes" id="UP000219621"/>
    </source>
</evidence>
<dbReference type="PANTHER" id="PTHR30545">
    <property type="entry name" value="SUGAR FERMENTATION STIMULATION PROTEIN A"/>
    <property type="match status" value="1"/>
</dbReference>
<dbReference type="OrthoDB" id="9802365at2"/>
<evidence type="ECO:0000313" key="4">
    <source>
        <dbReference type="EMBL" id="SOD90455.1"/>
    </source>
</evidence>
<dbReference type="NCBIfam" id="TIGR00230">
    <property type="entry name" value="sfsA"/>
    <property type="match status" value="1"/>
</dbReference>
<reference evidence="4 5" key="1">
    <citation type="submission" date="2017-09" db="EMBL/GenBank/DDBJ databases">
        <authorList>
            <person name="Ehlers B."/>
            <person name="Leendertz F.H."/>
        </authorList>
    </citation>
    <scope>NUCLEOTIDE SEQUENCE [LARGE SCALE GENOMIC DNA]</scope>
    <source>
        <strain evidence="4 5">USBA 140</strain>
    </source>
</reference>
<evidence type="ECO:0000259" key="2">
    <source>
        <dbReference type="Pfam" id="PF03749"/>
    </source>
</evidence>
<keyword evidence="5" id="KW-1185">Reference proteome</keyword>
<comment type="similarity">
    <text evidence="1">Belongs to the SfsA family.</text>
</comment>
<dbReference type="InterPro" id="IPR041465">
    <property type="entry name" value="SfsA_N"/>
</dbReference>
<proteinExistence type="inferred from homology"/>
<dbReference type="GO" id="GO:0003677">
    <property type="term" value="F:DNA binding"/>
    <property type="evidence" value="ECO:0007669"/>
    <property type="project" value="InterPro"/>
</dbReference>
<dbReference type="Pfam" id="PF17746">
    <property type="entry name" value="SfsA_N"/>
    <property type="match status" value="1"/>
</dbReference>
<accession>A0A286G4L8</accession>
<dbReference type="Proteomes" id="UP000219621">
    <property type="component" value="Unassembled WGS sequence"/>
</dbReference>
<name>A0A286G4L8_9PROT</name>
<feature type="domain" description="SfsA N-terminal OB" evidence="3">
    <location>
        <begin position="13"/>
        <end position="79"/>
    </location>
</feature>
<gene>
    <name evidence="1" type="primary">sfsA</name>
    <name evidence="4" type="ORF">SAMN05421508_101548</name>
</gene>
<dbReference type="PANTHER" id="PTHR30545:SF2">
    <property type="entry name" value="SUGAR FERMENTATION STIMULATION PROTEIN A"/>
    <property type="match status" value="1"/>
</dbReference>
<dbReference type="AlphaFoldDB" id="A0A286G4L8"/>
<sequence>MLFKTPLVRGTLIKRYKRFLADVTLDDGTVVTAHTANSGSMMGCCEPGSEVWLSPADNPERKLKWTWELIRVGAGLVGINTSWPNALVAEACAEGLIPEVAGYDTVRREVKYGKNSRIDVLLEKADGSRCYVEVKNVTLARDGHAEFPDAVTTRGAKHLVEMTDMVAEGHRAVMVYLVQREDCEAFRVAADIDPAYRDALALAMSKGVEAVCWACRVTPEGITVARPLPLRLDAPLAVA</sequence>